<proteinExistence type="predicted"/>
<dbReference type="VEuPathDB" id="FungiDB:LCOR_07937.1"/>
<dbReference type="Proteomes" id="UP000027586">
    <property type="component" value="Unassembled WGS sequence"/>
</dbReference>
<evidence type="ECO:0000313" key="1">
    <source>
        <dbReference type="EMBL" id="CDH56935.1"/>
    </source>
</evidence>
<keyword evidence="2" id="KW-1185">Reference proteome</keyword>
<dbReference type="AlphaFoldDB" id="A0A068S4N2"/>
<protein>
    <submittedName>
        <fullName evidence="1">Uncharacterized protein</fullName>
    </submittedName>
</protein>
<reference evidence="1" key="1">
    <citation type="submission" date="2013-08" db="EMBL/GenBank/DDBJ databases">
        <title>Gene expansion shapes genome architecture in the human pathogen Lichtheimia corymbifera: an evolutionary genomics analysis in the ancient terrestrial Mucorales (Mucoromycotina).</title>
        <authorList>
            <person name="Schwartze V.U."/>
            <person name="Winter S."/>
            <person name="Shelest E."/>
            <person name="Marcet-Houben M."/>
            <person name="Horn F."/>
            <person name="Wehner S."/>
            <person name="Hoffmann K."/>
            <person name="Riege K."/>
            <person name="Sammeth M."/>
            <person name="Nowrousian M."/>
            <person name="Valiante V."/>
            <person name="Linde J."/>
            <person name="Jacobsen I.D."/>
            <person name="Marz M."/>
            <person name="Brakhage A.A."/>
            <person name="Gabaldon T."/>
            <person name="Bocker S."/>
            <person name="Voigt K."/>
        </authorList>
    </citation>
    <scope>NUCLEOTIDE SEQUENCE [LARGE SCALE GENOMIC DNA]</scope>
    <source>
        <strain evidence="1">FSU 9682</strain>
    </source>
</reference>
<gene>
    <name evidence="1" type="ORF">LCOR_07937.1</name>
</gene>
<dbReference type="EMBL" id="CBTN010000042">
    <property type="protein sequence ID" value="CDH56935.1"/>
    <property type="molecule type" value="Genomic_DNA"/>
</dbReference>
<name>A0A068S4N2_9FUNG</name>
<organism evidence="1 2">
    <name type="scientific">Lichtheimia corymbifera JMRC:FSU:9682</name>
    <dbReference type="NCBI Taxonomy" id="1263082"/>
    <lineage>
        <taxon>Eukaryota</taxon>
        <taxon>Fungi</taxon>
        <taxon>Fungi incertae sedis</taxon>
        <taxon>Mucoromycota</taxon>
        <taxon>Mucoromycotina</taxon>
        <taxon>Mucoromycetes</taxon>
        <taxon>Mucorales</taxon>
        <taxon>Lichtheimiaceae</taxon>
        <taxon>Lichtheimia</taxon>
    </lineage>
</organism>
<accession>A0A068S4N2</accession>
<evidence type="ECO:0000313" key="2">
    <source>
        <dbReference type="Proteomes" id="UP000027586"/>
    </source>
</evidence>
<sequence>MSCVAQRSPSASSALSGSTYLTMNKHHLSYGITLTAYRLYENDVDQHDREHLLAKFRGRHGQYRRARPYTLFMLPSLRRLSYVQCFHNEPWGLYENGIARRGRKGVVCEFHVRGGQSRGTGAPTALYPTFGLAGIQNVHNEPCDF</sequence>
<comment type="caution">
    <text evidence="1">The sequence shown here is derived from an EMBL/GenBank/DDBJ whole genome shotgun (WGS) entry which is preliminary data.</text>
</comment>